<gene>
    <name evidence="2" type="ORF">A9299_10530</name>
</gene>
<protein>
    <submittedName>
        <fullName evidence="2">Uncharacterized protein</fullName>
    </submittedName>
</protein>
<accession>A0AA91FIJ3</accession>
<evidence type="ECO:0000313" key="2">
    <source>
        <dbReference type="EMBL" id="OBX63396.1"/>
    </source>
</evidence>
<sequence>MIYDKELYVENLKEVYIGKNKQGIPLNDVTRKLISESINRNNIYSGANGLPGTHAEIRTYNYITTKFPEIDNSKITIATVRADTGDDFKACTSCTSILPKEVNILTGTTPPLPKGSTQPDPSKFIREE</sequence>
<name>A0AA91FIJ3_FAUOS</name>
<comment type="caution">
    <text evidence="2">The sequence shown here is derived from an EMBL/GenBank/DDBJ whole genome shotgun (WGS) entry which is preliminary data.</text>
</comment>
<proteinExistence type="predicted"/>
<dbReference type="AlphaFoldDB" id="A0AA91FIJ3"/>
<reference evidence="2" key="1">
    <citation type="submission" date="2016-06" db="EMBL/GenBank/DDBJ databases">
        <title>Draft genome of Moraxella osloensis CCUG 67237.</title>
        <authorList>
            <person name="Salva-Serra F."/>
            <person name="Engstrom-Jakobsson H."/>
            <person name="Thorell K."/>
            <person name="Gonzales-Siles L."/>
            <person name="Karlsson R."/>
            <person name="Boulund F."/>
            <person name="Engstrand L."/>
            <person name="Kristiansson E."/>
            <person name="Moore E."/>
        </authorList>
    </citation>
    <scope>NUCLEOTIDE SEQUENCE [LARGE SCALE GENOMIC DNA]</scope>
    <source>
        <strain evidence="2">CCUG 67237</strain>
    </source>
</reference>
<dbReference type="EMBL" id="LZMT01000024">
    <property type="protein sequence ID" value="OBX63396.1"/>
    <property type="molecule type" value="Genomic_DNA"/>
</dbReference>
<evidence type="ECO:0000256" key="1">
    <source>
        <dbReference type="SAM" id="MobiDB-lite"/>
    </source>
</evidence>
<organism evidence="2">
    <name type="scientific">Faucicola osloensis</name>
    <name type="common">Moraxella osloensis</name>
    <dbReference type="NCBI Taxonomy" id="34062"/>
    <lineage>
        <taxon>Bacteria</taxon>
        <taxon>Pseudomonadati</taxon>
        <taxon>Pseudomonadota</taxon>
        <taxon>Gammaproteobacteria</taxon>
        <taxon>Moraxellales</taxon>
        <taxon>Moraxellaceae</taxon>
        <taxon>Faucicola</taxon>
    </lineage>
</organism>
<feature type="region of interest" description="Disordered" evidence="1">
    <location>
        <begin position="105"/>
        <end position="128"/>
    </location>
</feature>
<feature type="compositionally biased region" description="Polar residues" evidence="1">
    <location>
        <begin position="105"/>
        <end position="120"/>
    </location>
</feature>